<evidence type="ECO:0000313" key="3">
    <source>
        <dbReference type="WBParaSite" id="ACOC_0000426701-mRNA-1"/>
    </source>
</evidence>
<protein>
    <submittedName>
        <fullName evidence="3">Transposase</fullName>
    </submittedName>
</protein>
<dbReference type="EMBL" id="UYYA01003810">
    <property type="protein sequence ID" value="VDM55853.1"/>
    <property type="molecule type" value="Genomic_DNA"/>
</dbReference>
<reference evidence="1 2" key="2">
    <citation type="submission" date="2018-11" db="EMBL/GenBank/DDBJ databases">
        <authorList>
            <consortium name="Pathogen Informatics"/>
        </authorList>
    </citation>
    <scope>NUCLEOTIDE SEQUENCE [LARGE SCALE GENOMIC DNA]</scope>
    <source>
        <strain evidence="1 2">Costa Rica</strain>
    </source>
</reference>
<accession>A0A0R3PIS3</accession>
<gene>
    <name evidence="1" type="ORF">ACOC_LOCUS4268</name>
</gene>
<organism evidence="3">
    <name type="scientific">Angiostrongylus costaricensis</name>
    <name type="common">Nematode worm</name>
    <dbReference type="NCBI Taxonomy" id="334426"/>
    <lineage>
        <taxon>Eukaryota</taxon>
        <taxon>Metazoa</taxon>
        <taxon>Ecdysozoa</taxon>
        <taxon>Nematoda</taxon>
        <taxon>Chromadorea</taxon>
        <taxon>Rhabditida</taxon>
        <taxon>Rhabditina</taxon>
        <taxon>Rhabditomorpha</taxon>
        <taxon>Strongyloidea</taxon>
        <taxon>Metastrongylidae</taxon>
        <taxon>Angiostrongylus</taxon>
    </lineage>
</organism>
<evidence type="ECO:0000313" key="1">
    <source>
        <dbReference type="EMBL" id="VDM55853.1"/>
    </source>
</evidence>
<name>A0A0R3PIS3_ANGCS</name>
<dbReference type="Proteomes" id="UP000267027">
    <property type="component" value="Unassembled WGS sequence"/>
</dbReference>
<dbReference type="OrthoDB" id="5772816at2759"/>
<dbReference type="WBParaSite" id="ACOC_0000426701-mRNA-1">
    <property type="protein sequence ID" value="ACOC_0000426701-mRNA-1"/>
    <property type="gene ID" value="ACOC_0000426701"/>
</dbReference>
<reference evidence="3" key="1">
    <citation type="submission" date="2017-02" db="UniProtKB">
        <authorList>
            <consortium name="WormBaseParasite"/>
        </authorList>
    </citation>
    <scope>IDENTIFICATION</scope>
</reference>
<sequence length="53" mass="6465">MLVIAMKLRFYLRNKRRHIRHGLTPIKCRRIKELIISRKLGHELNFVKHLSDD</sequence>
<keyword evidence="2" id="KW-1185">Reference proteome</keyword>
<dbReference type="AlphaFoldDB" id="A0A0R3PIS3"/>
<proteinExistence type="predicted"/>
<evidence type="ECO:0000313" key="2">
    <source>
        <dbReference type="Proteomes" id="UP000267027"/>
    </source>
</evidence>